<dbReference type="Proteomes" id="UP000198460">
    <property type="component" value="Unassembled WGS sequence"/>
</dbReference>
<evidence type="ECO:0000259" key="8">
    <source>
        <dbReference type="PROSITE" id="PS50110"/>
    </source>
</evidence>
<evidence type="ECO:0000256" key="7">
    <source>
        <dbReference type="PROSITE-ProRule" id="PRU01091"/>
    </source>
</evidence>
<dbReference type="InterPro" id="IPR001867">
    <property type="entry name" value="OmpR/PhoB-type_DNA-bd"/>
</dbReference>
<dbReference type="PROSITE" id="PS50110">
    <property type="entry name" value="RESPONSE_REGULATORY"/>
    <property type="match status" value="1"/>
</dbReference>
<dbReference type="Gene3D" id="6.10.250.690">
    <property type="match status" value="1"/>
</dbReference>
<evidence type="ECO:0000313" key="11">
    <source>
        <dbReference type="Proteomes" id="UP000198460"/>
    </source>
</evidence>
<dbReference type="FunFam" id="3.40.50.2300:FF:000002">
    <property type="entry name" value="DNA-binding response regulator PhoP"/>
    <property type="match status" value="1"/>
</dbReference>
<reference evidence="10 11" key="1">
    <citation type="submission" date="2017-04" db="EMBL/GenBank/DDBJ databases">
        <authorList>
            <person name="Afonso C.L."/>
            <person name="Miller P.J."/>
            <person name="Scott M.A."/>
            <person name="Spackman E."/>
            <person name="Goraichik I."/>
            <person name="Dimitrov K.M."/>
            <person name="Suarez D.L."/>
            <person name="Swayne D.E."/>
        </authorList>
    </citation>
    <scope>NUCLEOTIDE SEQUENCE [LARGE SCALE GENOMIC DNA]</scope>
    <source>
        <strain evidence="10">LMG 28154</strain>
    </source>
</reference>
<evidence type="ECO:0000256" key="3">
    <source>
        <dbReference type="ARBA" id="ARBA00023015"/>
    </source>
</evidence>
<feature type="DNA-binding region" description="OmpR/PhoB-type" evidence="7">
    <location>
        <begin position="190"/>
        <end position="284"/>
    </location>
</feature>
<dbReference type="GO" id="GO:0000156">
    <property type="term" value="F:phosphorelay response regulator activity"/>
    <property type="evidence" value="ECO:0007669"/>
    <property type="project" value="TreeGrafter"/>
</dbReference>
<dbReference type="PROSITE" id="PS51755">
    <property type="entry name" value="OMPR_PHOB"/>
    <property type="match status" value="1"/>
</dbReference>
<evidence type="ECO:0000256" key="2">
    <source>
        <dbReference type="ARBA" id="ARBA00023012"/>
    </source>
</evidence>
<dbReference type="SUPFAM" id="SSF52172">
    <property type="entry name" value="CheY-like"/>
    <property type="match status" value="1"/>
</dbReference>
<accession>A0A238H5K4</accession>
<feature type="domain" description="OmpR/PhoB-type" evidence="9">
    <location>
        <begin position="190"/>
        <end position="284"/>
    </location>
</feature>
<feature type="domain" description="Response regulatory" evidence="8">
    <location>
        <begin position="67"/>
        <end position="182"/>
    </location>
</feature>
<dbReference type="SMART" id="SM00862">
    <property type="entry name" value="Trans_reg_C"/>
    <property type="match status" value="1"/>
</dbReference>
<evidence type="ECO:0000259" key="9">
    <source>
        <dbReference type="PROSITE" id="PS51755"/>
    </source>
</evidence>
<dbReference type="GO" id="GO:0000976">
    <property type="term" value="F:transcription cis-regulatory region binding"/>
    <property type="evidence" value="ECO:0007669"/>
    <property type="project" value="TreeGrafter"/>
</dbReference>
<dbReference type="GO" id="GO:0006355">
    <property type="term" value="P:regulation of DNA-templated transcription"/>
    <property type="evidence" value="ECO:0007669"/>
    <property type="project" value="InterPro"/>
</dbReference>
<dbReference type="Gene3D" id="3.40.50.2300">
    <property type="match status" value="1"/>
</dbReference>
<dbReference type="InterPro" id="IPR001789">
    <property type="entry name" value="Sig_transdc_resp-reg_receiver"/>
</dbReference>
<keyword evidence="5" id="KW-0804">Transcription</keyword>
<dbReference type="Gene3D" id="1.10.10.10">
    <property type="entry name" value="Winged helix-like DNA-binding domain superfamily/Winged helix DNA-binding domain"/>
    <property type="match status" value="1"/>
</dbReference>
<dbReference type="InterPro" id="IPR011006">
    <property type="entry name" value="CheY-like_superfamily"/>
</dbReference>
<organism evidence="10 11">
    <name type="scientific">Burkholderia singularis</name>
    <dbReference type="NCBI Taxonomy" id="1503053"/>
    <lineage>
        <taxon>Bacteria</taxon>
        <taxon>Pseudomonadati</taxon>
        <taxon>Pseudomonadota</taxon>
        <taxon>Betaproteobacteria</taxon>
        <taxon>Burkholderiales</taxon>
        <taxon>Burkholderiaceae</taxon>
        <taxon>Burkholderia</taxon>
        <taxon>pseudomallei group</taxon>
    </lineage>
</organism>
<evidence type="ECO:0000256" key="6">
    <source>
        <dbReference type="PROSITE-ProRule" id="PRU00169"/>
    </source>
</evidence>
<dbReference type="GO" id="GO:0005829">
    <property type="term" value="C:cytosol"/>
    <property type="evidence" value="ECO:0007669"/>
    <property type="project" value="TreeGrafter"/>
</dbReference>
<dbReference type="CDD" id="cd00383">
    <property type="entry name" value="trans_reg_C"/>
    <property type="match status" value="1"/>
</dbReference>
<sequence>MDSSTNIGISEQERRSEQPCACAAAKAPIVEKTARTALHRAVVRACTARRYNVRHRERRRRTFFRMRILLVEDDRMIAEGVRKALKADGCAVDWVQDGEAALTALATGEAHDLLLLDLGLPKRDGIDVLRTLRARGLALPVLILTARDAVADRVKGLDAGADDYLVKPFDLDELAARMRALIRRQAGRSESLVRYGALTLDPASHQVTLDGAPVALSAREFALLEALLARPGAVLSKSQLEEKMYGWGEEIGSNTVEVYIHALRKKLGSDLIRNVRGLGYMVVKES</sequence>
<evidence type="ECO:0000256" key="4">
    <source>
        <dbReference type="ARBA" id="ARBA00023125"/>
    </source>
</evidence>
<feature type="modified residue" description="4-aspartylphosphate" evidence="6">
    <location>
        <position position="117"/>
    </location>
</feature>
<keyword evidence="1 6" id="KW-0597">Phosphoprotein</keyword>
<evidence type="ECO:0000313" key="10">
    <source>
        <dbReference type="EMBL" id="SMG00377.1"/>
    </source>
</evidence>
<dbReference type="EMBL" id="FXAN01000054">
    <property type="protein sequence ID" value="SMG00377.1"/>
    <property type="molecule type" value="Genomic_DNA"/>
</dbReference>
<gene>
    <name evidence="10" type="ORF">BSIN_3504</name>
</gene>
<dbReference type="InterPro" id="IPR036388">
    <property type="entry name" value="WH-like_DNA-bd_sf"/>
</dbReference>
<evidence type="ECO:0000256" key="1">
    <source>
        <dbReference type="ARBA" id="ARBA00022553"/>
    </source>
</evidence>
<name>A0A238H5K4_9BURK</name>
<dbReference type="CDD" id="cd17624">
    <property type="entry name" value="REC_OmpR_PmrA-like"/>
    <property type="match status" value="1"/>
</dbReference>
<keyword evidence="3" id="KW-0805">Transcription regulation</keyword>
<dbReference type="PANTHER" id="PTHR48111">
    <property type="entry name" value="REGULATOR OF RPOS"/>
    <property type="match status" value="1"/>
</dbReference>
<dbReference type="GO" id="GO:0032993">
    <property type="term" value="C:protein-DNA complex"/>
    <property type="evidence" value="ECO:0007669"/>
    <property type="project" value="TreeGrafter"/>
</dbReference>
<keyword evidence="4 7" id="KW-0238">DNA-binding</keyword>
<dbReference type="InterPro" id="IPR039420">
    <property type="entry name" value="WalR-like"/>
</dbReference>
<keyword evidence="2" id="KW-0902">Two-component regulatory system</keyword>
<evidence type="ECO:0000256" key="5">
    <source>
        <dbReference type="ARBA" id="ARBA00023163"/>
    </source>
</evidence>
<dbReference type="Pfam" id="PF00072">
    <property type="entry name" value="Response_reg"/>
    <property type="match status" value="1"/>
</dbReference>
<dbReference type="Pfam" id="PF00486">
    <property type="entry name" value="Trans_reg_C"/>
    <property type="match status" value="1"/>
</dbReference>
<dbReference type="AlphaFoldDB" id="A0A238H5K4"/>
<protein>
    <submittedName>
        <fullName evidence="10">Two-component system response regulator QseB</fullName>
    </submittedName>
</protein>
<dbReference type="SMART" id="SM00448">
    <property type="entry name" value="REC"/>
    <property type="match status" value="1"/>
</dbReference>
<dbReference type="PANTHER" id="PTHR48111:SF67">
    <property type="entry name" value="TRANSCRIPTIONAL REGULATORY PROTEIN TCTD"/>
    <property type="match status" value="1"/>
</dbReference>
<proteinExistence type="predicted"/>